<accession>A0A855X8D0</accession>
<dbReference type="GO" id="GO:0051536">
    <property type="term" value="F:iron-sulfur cluster binding"/>
    <property type="evidence" value="ECO:0007669"/>
    <property type="project" value="UniProtKB-KW"/>
</dbReference>
<evidence type="ECO:0000256" key="2">
    <source>
        <dbReference type="ARBA" id="ARBA00022723"/>
    </source>
</evidence>
<dbReference type="SUPFAM" id="SSF102114">
    <property type="entry name" value="Radical SAM enzymes"/>
    <property type="match status" value="1"/>
</dbReference>
<dbReference type="InterPro" id="IPR007197">
    <property type="entry name" value="rSAM"/>
</dbReference>
<dbReference type="Gene3D" id="3.20.20.70">
    <property type="entry name" value="Aldolase class I"/>
    <property type="match status" value="1"/>
</dbReference>
<name>A0A855X8D0_9BACT</name>
<feature type="binding site" evidence="5">
    <location>
        <position position="78"/>
    </location>
    <ligand>
        <name>[4Fe-4S] cluster</name>
        <dbReference type="ChEBI" id="CHEBI:49883"/>
        <note>4Fe-4S-S-AdoMet</note>
    </ligand>
</feature>
<dbReference type="GO" id="GO:0046872">
    <property type="term" value="F:metal ion binding"/>
    <property type="evidence" value="ECO:0007669"/>
    <property type="project" value="UniProtKB-KW"/>
</dbReference>
<keyword evidence="2 5" id="KW-0479">Metal-binding</keyword>
<dbReference type="EMBL" id="PQAP01000051">
    <property type="protein sequence ID" value="PWB73632.1"/>
    <property type="molecule type" value="Genomic_DNA"/>
</dbReference>
<dbReference type="GO" id="GO:0003824">
    <property type="term" value="F:catalytic activity"/>
    <property type="evidence" value="ECO:0007669"/>
    <property type="project" value="InterPro"/>
</dbReference>
<keyword evidence="3 5" id="KW-0408">Iron</keyword>
<reference evidence="7 8" key="1">
    <citation type="journal article" date="2018" name="ISME J.">
        <title>A methanotrophic archaeon couples anaerobic oxidation of methane to Fe(III) reduction.</title>
        <authorList>
            <person name="Cai C."/>
            <person name="Leu A.O."/>
            <person name="Xie G.J."/>
            <person name="Guo J."/>
            <person name="Feng Y."/>
            <person name="Zhao J.X."/>
            <person name="Tyson G.W."/>
            <person name="Yuan Z."/>
            <person name="Hu S."/>
        </authorList>
    </citation>
    <scope>NUCLEOTIDE SEQUENCE [LARGE SCALE GENOMIC DNA]</scope>
    <source>
        <strain evidence="7">FeB_12</strain>
    </source>
</reference>
<evidence type="ECO:0000256" key="5">
    <source>
        <dbReference type="PIRSR" id="PIRSR004869-50"/>
    </source>
</evidence>
<organism evidence="7 8">
    <name type="scientific">candidate division GN15 bacterium</name>
    <dbReference type="NCBI Taxonomy" id="2072418"/>
    <lineage>
        <taxon>Bacteria</taxon>
        <taxon>candidate division GN15</taxon>
    </lineage>
</organism>
<dbReference type="Proteomes" id="UP000250918">
    <property type="component" value="Unassembled WGS sequence"/>
</dbReference>
<feature type="binding site" evidence="5">
    <location>
        <position position="81"/>
    </location>
    <ligand>
        <name>[4Fe-4S] cluster</name>
        <dbReference type="ChEBI" id="CHEBI:49883"/>
        <note>4Fe-4S-S-AdoMet</note>
    </ligand>
</feature>
<dbReference type="InterPro" id="IPR058240">
    <property type="entry name" value="rSAM_sf"/>
</dbReference>
<keyword evidence="4 5" id="KW-0411">Iron-sulfur</keyword>
<dbReference type="CDD" id="cd01335">
    <property type="entry name" value="Radical_SAM"/>
    <property type="match status" value="1"/>
</dbReference>
<evidence type="ECO:0000256" key="3">
    <source>
        <dbReference type="ARBA" id="ARBA00023004"/>
    </source>
</evidence>
<evidence type="ECO:0000259" key="6">
    <source>
        <dbReference type="Pfam" id="PF04055"/>
    </source>
</evidence>
<dbReference type="InterPro" id="IPR016431">
    <property type="entry name" value="Pyrv-formate_lyase-activ_prd"/>
</dbReference>
<comment type="caution">
    <text evidence="7">The sequence shown here is derived from an EMBL/GenBank/DDBJ whole genome shotgun (WGS) entry which is preliminary data.</text>
</comment>
<evidence type="ECO:0000256" key="4">
    <source>
        <dbReference type="ARBA" id="ARBA00023014"/>
    </source>
</evidence>
<dbReference type="InterPro" id="IPR013785">
    <property type="entry name" value="Aldolase_TIM"/>
</dbReference>
<comment type="cofactor">
    <cofactor evidence="5">
        <name>[4Fe-4S] cluster</name>
        <dbReference type="ChEBI" id="CHEBI:49883"/>
    </cofactor>
    <text evidence="5">Binds 1 [4Fe-4S] cluster. The cluster is coordinated with 3 cysteines and an exchangeable S-adenosyl-L-methionine.</text>
</comment>
<gene>
    <name evidence="7" type="ORF">C3F09_05050</name>
</gene>
<evidence type="ECO:0000313" key="7">
    <source>
        <dbReference type="EMBL" id="PWB73632.1"/>
    </source>
</evidence>
<evidence type="ECO:0000313" key="8">
    <source>
        <dbReference type="Proteomes" id="UP000250918"/>
    </source>
</evidence>
<dbReference type="PANTHER" id="PTHR43075:SF1">
    <property type="entry name" value="FORMATE LYASE ACTIVATING ENZYME, PUTATIVE (AFU_ORTHOLOGUE AFUA_2G15630)-RELATED"/>
    <property type="match status" value="1"/>
</dbReference>
<sequence length="317" mass="36119">MFSSAEWQHILAPLDVLRDCVQCPRGCHADRTGPRLGYCNSGTEFAVGSICAHRGEEPVISGKHGICNIFFMHCNMQCVFCQNWQISRKTASLEDTKQELTDIIEQVERLLDSGCTGVGFVSPSHYIPQMRAIMTALDLRGRHPVYVFNTNGYDRVETIRSLEGEIQVYLPDLKYMDNRLAQRYSDTPHYVEFATAALKEMYRQKGANIFVNDAGSIELGLVIRHLVIPGQVANSIAVLRFIAEELSPDVHLSLMSQYHPIPEVAGHKNLGRLLYAEEYEEVLCEFDRLGFHRGWVQELSSPQHYRPDFDQDHPFER</sequence>
<feature type="domain" description="Radical SAM core" evidence="6">
    <location>
        <begin position="70"/>
        <end position="203"/>
    </location>
</feature>
<dbReference type="SFLD" id="SFLDS00029">
    <property type="entry name" value="Radical_SAM"/>
    <property type="match status" value="1"/>
</dbReference>
<dbReference type="PIRSF" id="PIRSF004869">
    <property type="entry name" value="PflX_prd"/>
    <property type="match status" value="1"/>
</dbReference>
<proteinExistence type="predicted"/>
<dbReference type="Pfam" id="PF04055">
    <property type="entry name" value="Radical_SAM"/>
    <property type="match status" value="1"/>
</dbReference>
<dbReference type="PANTHER" id="PTHR43075">
    <property type="entry name" value="FORMATE LYASE ACTIVATING ENZYME, PUTATIVE (AFU_ORTHOLOGUE AFUA_2G15630)-RELATED"/>
    <property type="match status" value="1"/>
</dbReference>
<dbReference type="SFLD" id="SFLDG01099">
    <property type="entry name" value="Uncharacterised_Radical_SAM_Su"/>
    <property type="match status" value="1"/>
</dbReference>
<dbReference type="AlphaFoldDB" id="A0A855X8D0"/>
<protein>
    <submittedName>
        <fullName evidence="7">Radical SAM protein</fullName>
    </submittedName>
</protein>
<evidence type="ECO:0000256" key="1">
    <source>
        <dbReference type="ARBA" id="ARBA00022691"/>
    </source>
</evidence>
<keyword evidence="1 5" id="KW-0949">S-adenosyl-L-methionine</keyword>
<feature type="binding site" evidence="5">
    <location>
        <position position="74"/>
    </location>
    <ligand>
        <name>[4Fe-4S] cluster</name>
        <dbReference type="ChEBI" id="CHEBI:49883"/>
        <note>4Fe-4S-S-AdoMet</note>
    </ligand>
</feature>
<dbReference type="InterPro" id="IPR040085">
    <property type="entry name" value="MJ0674-like"/>
</dbReference>